<reference evidence="2" key="2">
    <citation type="submission" date="2020-09" db="EMBL/GenBank/DDBJ databases">
        <authorList>
            <person name="Sun Q."/>
            <person name="Kim S."/>
        </authorList>
    </citation>
    <scope>NUCLEOTIDE SEQUENCE</scope>
    <source>
        <strain evidence="2">KCTC 12870</strain>
    </source>
</reference>
<accession>A0A8J3DC73</accession>
<sequence length="88" mass="9868">MPTTVGGETISERLTRLRVSLANVRETIRRAEVNGASFNIGGTQVSQIAYERATRREKELQGEIKKLENRLSGNRRDSGMSTTVTRFN</sequence>
<evidence type="ECO:0000313" key="3">
    <source>
        <dbReference type="Proteomes" id="UP000642829"/>
    </source>
</evidence>
<protein>
    <submittedName>
        <fullName evidence="2">Uncharacterized protein</fullName>
    </submittedName>
</protein>
<evidence type="ECO:0000313" key="2">
    <source>
        <dbReference type="EMBL" id="GHC02039.1"/>
    </source>
</evidence>
<name>A0A8J3DC73_9BACT</name>
<keyword evidence="3" id="KW-1185">Reference proteome</keyword>
<keyword evidence="1" id="KW-0175">Coiled coil</keyword>
<dbReference type="EMBL" id="BMXG01000010">
    <property type="protein sequence ID" value="GHC02039.1"/>
    <property type="molecule type" value="Genomic_DNA"/>
</dbReference>
<gene>
    <name evidence="2" type="ORF">GCM10007047_18170</name>
</gene>
<organism evidence="2 3">
    <name type="scientific">Cerasicoccus arenae</name>
    <dbReference type="NCBI Taxonomy" id="424488"/>
    <lineage>
        <taxon>Bacteria</taxon>
        <taxon>Pseudomonadati</taxon>
        <taxon>Verrucomicrobiota</taxon>
        <taxon>Opitutia</taxon>
        <taxon>Puniceicoccales</taxon>
        <taxon>Cerasicoccaceae</taxon>
        <taxon>Cerasicoccus</taxon>
    </lineage>
</organism>
<evidence type="ECO:0000256" key="1">
    <source>
        <dbReference type="SAM" id="Coils"/>
    </source>
</evidence>
<dbReference type="RefSeq" id="WP_189514307.1">
    <property type="nucleotide sequence ID" value="NZ_BMXG01000010.1"/>
</dbReference>
<proteinExistence type="predicted"/>
<reference evidence="2" key="1">
    <citation type="journal article" date="2014" name="Int. J. Syst. Evol. Microbiol.">
        <title>Complete genome sequence of Corynebacterium casei LMG S-19264T (=DSM 44701T), isolated from a smear-ripened cheese.</title>
        <authorList>
            <consortium name="US DOE Joint Genome Institute (JGI-PGF)"/>
            <person name="Walter F."/>
            <person name="Albersmeier A."/>
            <person name="Kalinowski J."/>
            <person name="Ruckert C."/>
        </authorList>
    </citation>
    <scope>NUCLEOTIDE SEQUENCE</scope>
    <source>
        <strain evidence="2">KCTC 12870</strain>
    </source>
</reference>
<dbReference type="Proteomes" id="UP000642829">
    <property type="component" value="Unassembled WGS sequence"/>
</dbReference>
<comment type="caution">
    <text evidence="2">The sequence shown here is derived from an EMBL/GenBank/DDBJ whole genome shotgun (WGS) entry which is preliminary data.</text>
</comment>
<feature type="coiled-coil region" evidence="1">
    <location>
        <begin position="14"/>
        <end position="77"/>
    </location>
</feature>
<dbReference type="AlphaFoldDB" id="A0A8J3DC73"/>